<evidence type="ECO:0000313" key="2">
    <source>
        <dbReference type="EMBL" id="SFL17052.1"/>
    </source>
</evidence>
<dbReference type="SFLD" id="SFLDS00019">
    <property type="entry name" value="Glutathione_Transferase_(cytos"/>
    <property type="match status" value="1"/>
</dbReference>
<dbReference type="RefSeq" id="WP_093324683.1">
    <property type="nucleotide sequence ID" value="NZ_FOSZ01000006.1"/>
</dbReference>
<protein>
    <submittedName>
        <fullName evidence="2">Glutathione S-transferase</fullName>
    </submittedName>
</protein>
<dbReference type="SFLD" id="SFLDG00358">
    <property type="entry name" value="Main_(cytGST)"/>
    <property type="match status" value="1"/>
</dbReference>
<dbReference type="EMBL" id="FOSZ01000006">
    <property type="protein sequence ID" value="SFL17052.1"/>
    <property type="molecule type" value="Genomic_DNA"/>
</dbReference>
<dbReference type="Pfam" id="PF13417">
    <property type="entry name" value="GST_N_3"/>
    <property type="match status" value="1"/>
</dbReference>
<dbReference type="SUPFAM" id="SSF52833">
    <property type="entry name" value="Thioredoxin-like"/>
    <property type="match status" value="1"/>
</dbReference>
<name>A0A1I4FGJ2_9RHOB</name>
<dbReference type="InterPro" id="IPR036249">
    <property type="entry name" value="Thioredoxin-like_sf"/>
</dbReference>
<dbReference type="Proteomes" id="UP000198851">
    <property type="component" value="Unassembled WGS sequence"/>
</dbReference>
<dbReference type="CDD" id="cd03046">
    <property type="entry name" value="GST_N_GTT1_like"/>
    <property type="match status" value="1"/>
</dbReference>
<dbReference type="InterPro" id="IPR040079">
    <property type="entry name" value="Glutathione_S-Trfase"/>
</dbReference>
<dbReference type="Gene3D" id="3.40.30.10">
    <property type="entry name" value="Glutaredoxin"/>
    <property type="match status" value="1"/>
</dbReference>
<keyword evidence="2" id="KW-0808">Transferase</keyword>
<dbReference type="SUPFAM" id="SSF47616">
    <property type="entry name" value="GST C-terminal domain-like"/>
    <property type="match status" value="1"/>
</dbReference>
<organism evidence="2 3">
    <name type="scientific">Shimia haliotis</name>
    <dbReference type="NCBI Taxonomy" id="1280847"/>
    <lineage>
        <taxon>Bacteria</taxon>
        <taxon>Pseudomonadati</taxon>
        <taxon>Pseudomonadota</taxon>
        <taxon>Alphaproteobacteria</taxon>
        <taxon>Rhodobacterales</taxon>
        <taxon>Roseobacteraceae</taxon>
    </lineage>
</organism>
<dbReference type="STRING" id="1280847.SAMN04488036_10635"/>
<dbReference type="PANTHER" id="PTHR44051">
    <property type="entry name" value="GLUTATHIONE S-TRANSFERASE-RELATED"/>
    <property type="match status" value="1"/>
</dbReference>
<dbReference type="GO" id="GO:0016740">
    <property type="term" value="F:transferase activity"/>
    <property type="evidence" value="ECO:0007669"/>
    <property type="project" value="UniProtKB-KW"/>
</dbReference>
<dbReference type="PANTHER" id="PTHR44051:SF8">
    <property type="entry name" value="GLUTATHIONE S-TRANSFERASE GSTA"/>
    <property type="match status" value="1"/>
</dbReference>
<dbReference type="InterPro" id="IPR004045">
    <property type="entry name" value="Glutathione_S-Trfase_N"/>
</dbReference>
<dbReference type="OrthoDB" id="9810080at2"/>
<gene>
    <name evidence="2" type="ORF">SAMN04488036_10635</name>
</gene>
<dbReference type="InterPro" id="IPR036282">
    <property type="entry name" value="Glutathione-S-Trfase_C_sf"/>
</dbReference>
<feature type="domain" description="GST N-terminal" evidence="1">
    <location>
        <begin position="1"/>
        <end position="75"/>
    </location>
</feature>
<evidence type="ECO:0000259" key="1">
    <source>
        <dbReference type="PROSITE" id="PS50404"/>
    </source>
</evidence>
<dbReference type="PROSITE" id="PS50404">
    <property type="entry name" value="GST_NTER"/>
    <property type="match status" value="1"/>
</dbReference>
<proteinExistence type="predicted"/>
<accession>A0A1I4FGJ2</accession>
<dbReference type="AlphaFoldDB" id="A0A1I4FGJ2"/>
<dbReference type="Gene3D" id="1.20.1050.10">
    <property type="match status" value="1"/>
</dbReference>
<evidence type="ECO:0000313" key="3">
    <source>
        <dbReference type="Proteomes" id="UP000198851"/>
    </source>
</evidence>
<sequence>MYDVIGSSTSRAFRVMWLLEELGQPYTYIPELPQSDAVRALNPSGKIPILRDGNTVITDSTAILTYLADKHGALTYPAGSPERAQQDSVTQTLLDEIESQLWVASRHSFILPKEKRVPEIKPTLMWEYERNMALMMNRCKGPYLMGEMFTIPDIILTHCATWAKAAGFPTDNADLFAYIKTTRARPAFGALVEKTRK</sequence>
<reference evidence="3" key="1">
    <citation type="submission" date="2016-10" db="EMBL/GenBank/DDBJ databases">
        <authorList>
            <person name="Varghese N."/>
            <person name="Submissions S."/>
        </authorList>
    </citation>
    <scope>NUCLEOTIDE SEQUENCE [LARGE SCALE GENOMIC DNA]</scope>
    <source>
        <strain evidence="3">DSM 28453</strain>
    </source>
</reference>
<keyword evidence="3" id="KW-1185">Reference proteome</keyword>